<organism evidence="2 3">
    <name type="scientific">Pseudonocardia eucalypti</name>
    <dbReference type="NCBI Taxonomy" id="648755"/>
    <lineage>
        <taxon>Bacteria</taxon>
        <taxon>Bacillati</taxon>
        <taxon>Actinomycetota</taxon>
        <taxon>Actinomycetes</taxon>
        <taxon>Pseudonocardiales</taxon>
        <taxon>Pseudonocardiaceae</taxon>
        <taxon>Pseudonocardia</taxon>
    </lineage>
</organism>
<feature type="domain" description="M23ase beta-sheet core" evidence="1">
    <location>
        <begin position="144"/>
        <end position="239"/>
    </location>
</feature>
<gene>
    <name evidence="2" type="ORF">GCM10023321_20100</name>
</gene>
<dbReference type="InterPro" id="IPR016047">
    <property type="entry name" value="M23ase_b-sheet_dom"/>
</dbReference>
<dbReference type="Pfam" id="PF01551">
    <property type="entry name" value="Peptidase_M23"/>
    <property type="match status" value="1"/>
</dbReference>
<proteinExistence type="predicted"/>
<dbReference type="Proteomes" id="UP001428817">
    <property type="component" value="Unassembled WGS sequence"/>
</dbReference>
<dbReference type="EMBL" id="BAABJP010000007">
    <property type="protein sequence ID" value="GAA5152041.1"/>
    <property type="molecule type" value="Genomic_DNA"/>
</dbReference>
<dbReference type="PANTHER" id="PTHR21666:SF270">
    <property type="entry name" value="MUREIN HYDROLASE ACTIVATOR ENVC"/>
    <property type="match status" value="1"/>
</dbReference>
<dbReference type="Gene3D" id="2.70.70.10">
    <property type="entry name" value="Glucose Permease (Domain IIA)"/>
    <property type="match status" value="1"/>
</dbReference>
<dbReference type="InterPro" id="IPR011055">
    <property type="entry name" value="Dup_hybrid_motif"/>
</dbReference>
<dbReference type="InterPro" id="IPR050570">
    <property type="entry name" value="Cell_wall_metabolism_enzyme"/>
</dbReference>
<comment type="caution">
    <text evidence="2">The sequence shown here is derived from an EMBL/GenBank/DDBJ whole genome shotgun (WGS) entry which is preliminary data.</text>
</comment>
<name>A0ABP9PV82_9PSEU</name>
<keyword evidence="3" id="KW-1185">Reference proteome</keyword>
<sequence>MSPWHGRVAIAAVATGATVAAGHSVFEQQPTVEIRNVGHTATGALIQSSSAPELPRRAPTAAATGHAARATPDLAAMDDDMDVADVASLTKAVKYGEELAKDALKVRQALADGAPAASVFDGVEFVKPCVGTFTSGFGARWGTTHYGIDLANKIGTPIYAVTDGIVVDSGPASGFGLWVRVLHPSGFTSVYGHINRSLVREGQRVKAGQQIAEMGNRGQSTGPHLHLEIWDALGRKINPLGWLATRGIRVTGTGNGPALH</sequence>
<dbReference type="CDD" id="cd12797">
    <property type="entry name" value="M23_peptidase"/>
    <property type="match status" value="1"/>
</dbReference>
<dbReference type="SUPFAM" id="SSF51261">
    <property type="entry name" value="Duplicated hybrid motif"/>
    <property type="match status" value="1"/>
</dbReference>
<dbReference type="PANTHER" id="PTHR21666">
    <property type="entry name" value="PEPTIDASE-RELATED"/>
    <property type="match status" value="1"/>
</dbReference>
<accession>A0ABP9PV82</accession>
<evidence type="ECO:0000259" key="1">
    <source>
        <dbReference type="Pfam" id="PF01551"/>
    </source>
</evidence>
<protein>
    <recommendedName>
        <fullName evidence="1">M23ase beta-sheet core domain-containing protein</fullName>
    </recommendedName>
</protein>
<reference evidence="3" key="1">
    <citation type="journal article" date="2019" name="Int. J. Syst. Evol. Microbiol.">
        <title>The Global Catalogue of Microorganisms (GCM) 10K type strain sequencing project: providing services to taxonomists for standard genome sequencing and annotation.</title>
        <authorList>
            <consortium name="The Broad Institute Genomics Platform"/>
            <consortium name="The Broad Institute Genome Sequencing Center for Infectious Disease"/>
            <person name="Wu L."/>
            <person name="Ma J."/>
        </authorList>
    </citation>
    <scope>NUCLEOTIDE SEQUENCE [LARGE SCALE GENOMIC DNA]</scope>
    <source>
        <strain evidence="3">JCM 18303</strain>
    </source>
</reference>
<evidence type="ECO:0000313" key="3">
    <source>
        <dbReference type="Proteomes" id="UP001428817"/>
    </source>
</evidence>
<evidence type="ECO:0000313" key="2">
    <source>
        <dbReference type="EMBL" id="GAA5152041.1"/>
    </source>
</evidence>